<name>A0A3M5VNM9_PSESX</name>
<protein>
    <recommendedName>
        <fullName evidence="6">Solute-binding protein family 3/N-terminal domain-containing protein</fullName>
    </recommendedName>
</protein>
<dbReference type="PROSITE" id="PS01039">
    <property type="entry name" value="SBP_BACTERIAL_3"/>
    <property type="match status" value="1"/>
</dbReference>
<gene>
    <name evidence="7" type="ORF">ALP29_03998</name>
</gene>
<dbReference type="SUPFAM" id="SSF53850">
    <property type="entry name" value="Periplasmic binding protein-like II"/>
    <property type="match status" value="1"/>
</dbReference>
<feature type="signal peptide" evidence="5">
    <location>
        <begin position="1"/>
        <end position="36"/>
    </location>
</feature>
<dbReference type="SMART" id="SM00062">
    <property type="entry name" value="PBPb"/>
    <property type="match status" value="1"/>
</dbReference>
<comment type="caution">
    <text evidence="7">The sequence shown here is derived from an EMBL/GenBank/DDBJ whole genome shotgun (WGS) entry which is preliminary data.</text>
</comment>
<evidence type="ECO:0000256" key="1">
    <source>
        <dbReference type="ARBA" id="ARBA00004196"/>
    </source>
</evidence>
<keyword evidence="3 5" id="KW-0732">Signal</keyword>
<evidence type="ECO:0000256" key="4">
    <source>
        <dbReference type="RuleBase" id="RU003744"/>
    </source>
</evidence>
<evidence type="ECO:0000256" key="2">
    <source>
        <dbReference type="ARBA" id="ARBA00010333"/>
    </source>
</evidence>
<evidence type="ECO:0000313" key="7">
    <source>
        <dbReference type="EMBL" id="RMU59832.1"/>
    </source>
</evidence>
<comment type="subcellular location">
    <subcellularLocation>
        <location evidence="1">Cell envelope</location>
    </subcellularLocation>
</comment>
<evidence type="ECO:0000256" key="3">
    <source>
        <dbReference type="ARBA" id="ARBA00022729"/>
    </source>
</evidence>
<evidence type="ECO:0000313" key="8">
    <source>
        <dbReference type="Proteomes" id="UP000280395"/>
    </source>
</evidence>
<dbReference type="Pfam" id="PF00497">
    <property type="entry name" value="SBP_bac_3"/>
    <property type="match status" value="1"/>
</dbReference>
<dbReference type="InterPro" id="IPR018313">
    <property type="entry name" value="SBP_3_CS"/>
</dbReference>
<proteinExistence type="inferred from homology"/>
<accession>A0A3M5VNM9</accession>
<sequence>MAPQALILVSRDYLMKKALLTLSALALCMAAGVATAKEYKELRFGVDPSYAPFESKAADGSLVGFDIDLGNAICAELKVKCKWVESDFDGMIPGLKANKFDGVISSMTVTPVREKAIDFSSELFSGPTSLVFKKGAGYSTPESLKGKSVGYEQGTIQEAYAKAVLDKAGVTTKAYANQDQVYADLTSGRLDASVQDMLQAELGFLKSPAGAGYEVSAAIDDPLLPSKTAIGIKKGNTELKALLDKGIKALHDDGTYATIQKKNFGDLNLYSGK</sequence>
<evidence type="ECO:0000259" key="6">
    <source>
        <dbReference type="SMART" id="SM00062"/>
    </source>
</evidence>
<dbReference type="Proteomes" id="UP000280395">
    <property type="component" value="Unassembled WGS sequence"/>
</dbReference>
<dbReference type="InterPro" id="IPR001638">
    <property type="entry name" value="Solute-binding_3/MltF_N"/>
</dbReference>
<dbReference type="GO" id="GO:0030313">
    <property type="term" value="C:cell envelope"/>
    <property type="evidence" value="ECO:0007669"/>
    <property type="project" value="UniProtKB-SubCell"/>
</dbReference>
<feature type="domain" description="Solute-binding protein family 3/N-terminal" evidence="6">
    <location>
        <begin position="41"/>
        <end position="267"/>
    </location>
</feature>
<feature type="chain" id="PRO_5018207284" description="Solute-binding protein family 3/N-terminal domain-containing protein" evidence="5">
    <location>
        <begin position="37"/>
        <end position="273"/>
    </location>
</feature>
<dbReference type="PANTHER" id="PTHR35936">
    <property type="entry name" value="MEMBRANE-BOUND LYTIC MUREIN TRANSGLYCOSYLASE F"/>
    <property type="match status" value="1"/>
</dbReference>
<dbReference type="Gene3D" id="3.40.190.10">
    <property type="entry name" value="Periplasmic binding protein-like II"/>
    <property type="match status" value="2"/>
</dbReference>
<evidence type="ECO:0000256" key="5">
    <source>
        <dbReference type="SAM" id="SignalP"/>
    </source>
</evidence>
<dbReference type="AlphaFoldDB" id="A0A3M5VNM9"/>
<reference evidence="7 8" key="1">
    <citation type="submission" date="2018-08" db="EMBL/GenBank/DDBJ databases">
        <title>Recombination of ecologically and evolutionarily significant loci maintains genetic cohesion in the Pseudomonas syringae species complex.</title>
        <authorList>
            <person name="Dillon M."/>
            <person name="Thakur S."/>
            <person name="Almeida R.N.D."/>
            <person name="Weir B.S."/>
            <person name="Guttman D.S."/>
        </authorList>
    </citation>
    <scope>NUCLEOTIDE SEQUENCE [LARGE SCALE GENOMIC DNA]</scope>
    <source>
        <strain evidence="7 8">ICMP 14479</strain>
    </source>
</reference>
<comment type="similarity">
    <text evidence="2 4">Belongs to the bacterial solute-binding protein 3 family.</text>
</comment>
<dbReference type="PANTHER" id="PTHR35936:SF13">
    <property type="entry name" value="HISTIDINE-BINDING PERIPLASMIC PROTEIN"/>
    <property type="match status" value="1"/>
</dbReference>
<organism evidence="7 8">
    <name type="scientific">Pseudomonas syringae pv. avii</name>
    <dbReference type="NCBI Taxonomy" id="663959"/>
    <lineage>
        <taxon>Bacteria</taxon>
        <taxon>Pseudomonadati</taxon>
        <taxon>Pseudomonadota</taxon>
        <taxon>Gammaproteobacteria</taxon>
        <taxon>Pseudomonadales</taxon>
        <taxon>Pseudomonadaceae</taxon>
        <taxon>Pseudomonas</taxon>
        <taxon>Pseudomonas syringae</taxon>
    </lineage>
</organism>
<dbReference type="EMBL" id="RBUA01000503">
    <property type="protein sequence ID" value="RMU59832.1"/>
    <property type="molecule type" value="Genomic_DNA"/>
</dbReference>